<dbReference type="EMBL" id="NJBN01000002">
    <property type="protein sequence ID" value="TKJ41721.1"/>
    <property type="molecule type" value="Genomic_DNA"/>
</dbReference>
<comment type="function">
    <text evidence="6">Catalyzes the 2'-O-methylation of the ribose of cytidine 1402 (C1402) in 16S rRNA.</text>
</comment>
<keyword evidence="5 6" id="KW-0949">S-adenosyl-L-methionine</keyword>
<dbReference type="GO" id="GO:0005737">
    <property type="term" value="C:cytoplasm"/>
    <property type="evidence" value="ECO:0007669"/>
    <property type="project" value="UniProtKB-SubCell"/>
</dbReference>
<dbReference type="CDD" id="cd11648">
    <property type="entry name" value="RsmI"/>
    <property type="match status" value="1"/>
</dbReference>
<keyword evidence="4 6" id="KW-0808">Transferase</keyword>
<keyword evidence="3 6" id="KW-0489">Methyltransferase</keyword>
<dbReference type="PANTHER" id="PTHR46111">
    <property type="entry name" value="RIBOSOMAL RNA SMALL SUBUNIT METHYLTRANSFERASE I"/>
    <property type="match status" value="1"/>
</dbReference>
<dbReference type="Gene3D" id="3.40.1010.10">
    <property type="entry name" value="Cobalt-precorrin-4 Transmethylase, Domain 1"/>
    <property type="match status" value="1"/>
</dbReference>
<dbReference type="SUPFAM" id="SSF53790">
    <property type="entry name" value="Tetrapyrrole methylase"/>
    <property type="match status" value="1"/>
</dbReference>
<proteinExistence type="inferred from homology"/>
<evidence type="ECO:0000313" key="8">
    <source>
        <dbReference type="EMBL" id="TKJ41721.1"/>
    </source>
</evidence>
<dbReference type="InterPro" id="IPR008189">
    <property type="entry name" value="rRNA_ssu_MeTfrase_I"/>
</dbReference>
<gene>
    <name evidence="6 8" type="primary">rsmI</name>
    <name evidence="8" type="ORF">CEE37_03905</name>
</gene>
<feature type="domain" description="Tetrapyrrole methylase" evidence="7">
    <location>
        <begin position="8"/>
        <end position="207"/>
    </location>
</feature>
<dbReference type="PIRSF" id="PIRSF005917">
    <property type="entry name" value="MTase_YraL"/>
    <property type="match status" value="1"/>
</dbReference>
<dbReference type="FunFam" id="3.30.950.10:FF:000002">
    <property type="entry name" value="Ribosomal RNA small subunit methyltransferase I"/>
    <property type="match status" value="1"/>
</dbReference>
<dbReference type="InterPro" id="IPR014777">
    <property type="entry name" value="4pyrrole_Mease_sub1"/>
</dbReference>
<sequence>MTVGNRGKLFLVPTPIGNLEDITLRAVRILGEVDLVLCEDTRRSSILFGKYGIKTKRESYHEHNKYRRTPGILERLHDGAGIALITEAGTPGISDPGFYLTRAAIEEDIPVETLPGACAAIVALVNSGLPTDRFTFEGFLPAKKGRKKRLAELQEEVRTIIFYESPHRIKRTLSDLKEALGERRASWGREISKIHEDYQRGTLTELAAILDDKKPKGEFTLIVEGNKDSKK</sequence>
<evidence type="ECO:0000256" key="2">
    <source>
        <dbReference type="ARBA" id="ARBA00022552"/>
    </source>
</evidence>
<evidence type="ECO:0000313" key="9">
    <source>
        <dbReference type="Proteomes" id="UP000319619"/>
    </source>
</evidence>
<dbReference type="InterPro" id="IPR035996">
    <property type="entry name" value="4pyrrol_Methylase_sf"/>
</dbReference>
<dbReference type="PANTHER" id="PTHR46111:SF1">
    <property type="entry name" value="RIBOSOMAL RNA SMALL SUBUNIT METHYLTRANSFERASE I"/>
    <property type="match status" value="1"/>
</dbReference>
<dbReference type="InterPro" id="IPR000878">
    <property type="entry name" value="4pyrrol_Mease"/>
</dbReference>
<comment type="catalytic activity">
    <reaction evidence="6">
        <text>cytidine(1402) in 16S rRNA + S-adenosyl-L-methionine = 2'-O-methylcytidine(1402) in 16S rRNA + S-adenosyl-L-homocysteine + H(+)</text>
        <dbReference type="Rhea" id="RHEA:42924"/>
        <dbReference type="Rhea" id="RHEA-COMP:10285"/>
        <dbReference type="Rhea" id="RHEA-COMP:10286"/>
        <dbReference type="ChEBI" id="CHEBI:15378"/>
        <dbReference type="ChEBI" id="CHEBI:57856"/>
        <dbReference type="ChEBI" id="CHEBI:59789"/>
        <dbReference type="ChEBI" id="CHEBI:74495"/>
        <dbReference type="ChEBI" id="CHEBI:82748"/>
        <dbReference type="EC" id="2.1.1.198"/>
    </reaction>
</comment>
<dbReference type="AlphaFoldDB" id="A0A532V3C5"/>
<evidence type="ECO:0000259" key="7">
    <source>
        <dbReference type="Pfam" id="PF00590"/>
    </source>
</evidence>
<name>A0A532V3C5_UNCL8</name>
<reference evidence="8 9" key="1">
    <citation type="submission" date="2017-06" db="EMBL/GenBank/DDBJ databases">
        <title>Novel microbial phyla capable of carbon fixation and sulfur reduction in deep-sea sediments.</title>
        <authorList>
            <person name="Huang J."/>
            <person name="Baker B."/>
            <person name="Wang Y."/>
        </authorList>
    </citation>
    <scope>NUCLEOTIDE SEQUENCE [LARGE SCALE GENOMIC DNA]</scope>
    <source>
        <strain evidence="8">B3_LCP</strain>
    </source>
</reference>
<evidence type="ECO:0000256" key="4">
    <source>
        <dbReference type="ARBA" id="ARBA00022679"/>
    </source>
</evidence>
<protein>
    <recommendedName>
        <fullName evidence="6">Ribosomal RNA small subunit methyltransferase I</fullName>
        <ecNumber evidence="6">2.1.1.198</ecNumber>
    </recommendedName>
    <alternativeName>
        <fullName evidence="6">16S rRNA 2'-O-ribose C1402 methyltransferase</fullName>
    </alternativeName>
    <alternativeName>
        <fullName evidence="6">rRNA (cytidine-2'-O-)-methyltransferase RsmI</fullName>
    </alternativeName>
</protein>
<evidence type="ECO:0000256" key="3">
    <source>
        <dbReference type="ARBA" id="ARBA00022603"/>
    </source>
</evidence>
<dbReference type="InterPro" id="IPR014776">
    <property type="entry name" value="4pyrrole_Mease_sub2"/>
</dbReference>
<dbReference type="EC" id="2.1.1.198" evidence="6"/>
<evidence type="ECO:0000256" key="6">
    <source>
        <dbReference type="HAMAP-Rule" id="MF_01877"/>
    </source>
</evidence>
<comment type="subcellular location">
    <subcellularLocation>
        <location evidence="6">Cytoplasm</location>
    </subcellularLocation>
</comment>
<dbReference type="Gene3D" id="3.30.950.10">
    <property type="entry name" value="Methyltransferase, Cobalt-precorrin-4 Transmethylase, Domain 2"/>
    <property type="match status" value="1"/>
</dbReference>
<dbReference type="Pfam" id="PF00590">
    <property type="entry name" value="TP_methylase"/>
    <property type="match status" value="1"/>
</dbReference>
<dbReference type="HAMAP" id="MF_01877">
    <property type="entry name" value="16SrRNA_methyltr_I"/>
    <property type="match status" value="1"/>
</dbReference>
<dbReference type="NCBIfam" id="TIGR00096">
    <property type="entry name" value="16S rRNA (cytidine(1402)-2'-O)-methyltransferase"/>
    <property type="match status" value="1"/>
</dbReference>
<evidence type="ECO:0000256" key="5">
    <source>
        <dbReference type="ARBA" id="ARBA00022691"/>
    </source>
</evidence>
<comment type="similarity">
    <text evidence="6">Belongs to the methyltransferase superfamily. RsmI family.</text>
</comment>
<keyword evidence="2 6" id="KW-0698">rRNA processing</keyword>
<keyword evidence="1 6" id="KW-0963">Cytoplasm</keyword>
<organism evidence="8 9">
    <name type="scientific">candidate division LCP-89 bacterium B3_LCP</name>
    <dbReference type="NCBI Taxonomy" id="2012998"/>
    <lineage>
        <taxon>Bacteria</taxon>
        <taxon>Pseudomonadati</taxon>
        <taxon>Bacteria division LCP-89</taxon>
    </lineage>
</organism>
<dbReference type="Proteomes" id="UP000319619">
    <property type="component" value="Unassembled WGS sequence"/>
</dbReference>
<dbReference type="GO" id="GO:0070677">
    <property type="term" value="F:rRNA (cytosine-2'-O-)-methyltransferase activity"/>
    <property type="evidence" value="ECO:0007669"/>
    <property type="project" value="UniProtKB-UniRule"/>
</dbReference>
<comment type="caution">
    <text evidence="8">The sequence shown here is derived from an EMBL/GenBank/DDBJ whole genome shotgun (WGS) entry which is preliminary data.</text>
</comment>
<evidence type="ECO:0000256" key="1">
    <source>
        <dbReference type="ARBA" id="ARBA00022490"/>
    </source>
</evidence>
<accession>A0A532V3C5</accession>